<comment type="caution">
    <text evidence="1">The sequence shown here is derived from an EMBL/GenBank/DDBJ whole genome shotgun (WGS) entry which is preliminary data.</text>
</comment>
<evidence type="ECO:0000313" key="2">
    <source>
        <dbReference type="Proteomes" id="UP001302745"/>
    </source>
</evidence>
<proteinExistence type="predicted"/>
<reference evidence="1" key="2">
    <citation type="submission" date="2023-05" db="EMBL/GenBank/DDBJ databases">
        <authorList>
            <consortium name="Lawrence Berkeley National Laboratory"/>
            <person name="Steindorff A."/>
            <person name="Hensen N."/>
            <person name="Bonometti L."/>
            <person name="Westerberg I."/>
            <person name="Brannstrom I.O."/>
            <person name="Guillou S."/>
            <person name="Cros-Aarteil S."/>
            <person name="Calhoun S."/>
            <person name="Haridas S."/>
            <person name="Kuo A."/>
            <person name="Mondo S."/>
            <person name="Pangilinan J."/>
            <person name="Riley R."/>
            <person name="Labutti K."/>
            <person name="Andreopoulos B."/>
            <person name="Lipzen A."/>
            <person name="Chen C."/>
            <person name="Yanf M."/>
            <person name="Daum C."/>
            <person name="Ng V."/>
            <person name="Clum A."/>
            <person name="Ohm R."/>
            <person name="Martin F."/>
            <person name="Silar P."/>
            <person name="Natvig D."/>
            <person name="Lalanne C."/>
            <person name="Gautier V."/>
            <person name="Ament-Velasquez S.L."/>
            <person name="Kruys A."/>
            <person name="Hutchinson M.I."/>
            <person name="Powell A.J."/>
            <person name="Barry K."/>
            <person name="Miller A.N."/>
            <person name="Grigoriev I.V."/>
            <person name="Debuchy R."/>
            <person name="Gladieux P."/>
            <person name="Thoren M.H."/>
            <person name="Johannesson H."/>
        </authorList>
    </citation>
    <scope>NUCLEOTIDE SEQUENCE</scope>
    <source>
        <strain evidence="1">CBS 538.74</strain>
    </source>
</reference>
<evidence type="ECO:0008006" key="3">
    <source>
        <dbReference type="Google" id="ProtNLM"/>
    </source>
</evidence>
<organism evidence="1 2">
    <name type="scientific">Chaetomidium leptoderma</name>
    <dbReference type="NCBI Taxonomy" id="669021"/>
    <lineage>
        <taxon>Eukaryota</taxon>
        <taxon>Fungi</taxon>
        <taxon>Dikarya</taxon>
        <taxon>Ascomycota</taxon>
        <taxon>Pezizomycotina</taxon>
        <taxon>Sordariomycetes</taxon>
        <taxon>Sordariomycetidae</taxon>
        <taxon>Sordariales</taxon>
        <taxon>Chaetomiaceae</taxon>
        <taxon>Chaetomidium</taxon>
    </lineage>
</organism>
<sequence>MSLSRLPPEILLHVLGCLGSEFFAHDIRQLTISRTWYDLAWTVLIRDLHFTARSLGRFTENEAVLKRSPPYIVTIELSLGFGDESSQSLPTDDLRETSSNVGDIDASPAQLDSSLAKLAAMLPRCPGIRSLSIRARGQSSALRLDRLAYLNAAPLAGLLSLPHLTSLELDTAGCHLKSPPNSNVHLCRSINSLLPSLRRLRCRMEELCESLLERPPSDTALEEVIINLSISQLSDTITSYRYPNRCQTVSQDFSQLKLALETRAATLAAWLRNPRTLRIISHELPSLDVYAFDAITGRRIRLENNVEWDADGELVDEVLEEDESDLFDSDSPVAPQIVW</sequence>
<dbReference type="InterPro" id="IPR032675">
    <property type="entry name" value="LRR_dom_sf"/>
</dbReference>
<keyword evidence="2" id="KW-1185">Reference proteome</keyword>
<dbReference type="AlphaFoldDB" id="A0AAN6VES8"/>
<reference evidence="1" key="1">
    <citation type="journal article" date="2023" name="Mol. Phylogenet. Evol.">
        <title>Genome-scale phylogeny and comparative genomics of the fungal order Sordariales.</title>
        <authorList>
            <person name="Hensen N."/>
            <person name="Bonometti L."/>
            <person name="Westerberg I."/>
            <person name="Brannstrom I.O."/>
            <person name="Guillou S."/>
            <person name="Cros-Aarteil S."/>
            <person name="Calhoun S."/>
            <person name="Haridas S."/>
            <person name="Kuo A."/>
            <person name="Mondo S."/>
            <person name="Pangilinan J."/>
            <person name="Riley R."/>
            <person name="LaButti K."/>
            <person name="Andreopoulos B."/>
            <person name="Lipzen A."/>
            <person name="Chen C."/>
            <person name="Yan M."/>
            <person name="Daum C."/>
            <person name="Ng V."/>
            <person name="Clum A."/>
            <person name="Steindorff A."/>
            <person name="Ohm R.A."/>
            <person name="Martin F."/>
            <person name="Silar P."/>
            <person name="Natvig D.O."/>
            <person name="Lalanne C."/>
            <person name="Gautier V."/>
            <person name="Ament-Velasquez S.L."/>
            <person name="Kruys A."/>
            <person name="Hutchinson M.I."/>
            <person name="Powell A.J."/>
            <person name="Barry K."/>
            <person name="Miller A.N."/>
            <person name="Grigoriev I.V."/>
            <person name="Debuchy R."/>
            <person name="Gladieux P."/>
            <person name="Hiltunen Thoren M."/>
            <person name="Johannesson H."/>
        </authorList>
    </citation>
    <scope>NUCLEOTIDE SEQUENCE</scope>
    <source>
        <strain evidence="1">CBS 538.74</strain>
    </source>
</reference>
<protein>
    <recommendedName>
        <fullName evidence="3">F-box domain-containing protein</fullName>
    </recommendedName>
</protein>
<dbReference type="Proteomes" id="UP001302745">
    <property type="component" value="Unassembled WGS sequence"/>
</dbReference>
<name>A0AAN6VES8_9PEZI</name>
<evidence type="ECO:0000313" key="1">
    <source>
        <dbReference type="EMBL" id="KAK4150087.1"/>
    </source>
</evidence>
<gene>
    <name evidence="1" type="ORF">C8A00DRAFT_46440</name>
</gene>
<dbReference type="EMBL" id="MU857098">
    <property type="protein sequence ID" value="KAK4150087.1"/>
    <property type="molecule type" value="Genomic_DNA"/>
</dbReference>
<accession>A0AAN6VES8</accession>
<dbReference type="Gene3D" id="3.80.10.10">
    <property type="entry name" value="Ribonuclease Inhibitor"/>
    <property type="match status" value="1"/>
</dbReference>